<keyword evidence="4 6" id="KW-1133">Transmembrane helix</keyword>
<evidence type="ECO:0000313" key="8">
    <source>
        <dbReference type="EMBL" id="ABA48945.1"/>
    </source>
</evidence>
<accession>Q3JPB3</accession>
<feature type="transmembrane region" description="Helical" evidence="6">
    <location>
        <begin position="311"/>
        <end position="335"/>
    </location>
</feature>
<evidence type="ECO:0000313" key="9">
    <source>
        <dbReference type="Proteomes" id="UP000002700"/>
    </source>
</evidence>
<dbReference type="PANTHER" id="PTHR32322">
    <property type="entry name" value="INNER MEMBRANE TRANSPORTER"/>
    <property type="match status" value="1"/>
</dbReference>
<dbReference type="InterPro" id="IPR000620">
    <property type="entry name" value="EamA_dom"/>
</dbReference>
<evidence type="ECO:0000256" key="2">
    <source>
        <dbReference type="ARBA" id="ARBA00007362"/>
    </source>
</evidence>
<evidence type="ECO:0000256" key="4">
    <source>
        <dbReference type="ARBA" id="ARBA00022989"/>
    </source>
</evidence>
<dbReference type="InterPro" id="IPR050638">
    <property type="entry name" value="AA-Vitamin_Transporters"/>
</dbReference>
<dbReference type="AlphaFoldDB" id="Q3JPB3"/>
<keyword evidence="3 6" id="KW-0812">Transmembrane</keyword>
<evidence type="ECO:0000256" key="5">
    <source>
        <dbReference type="ARBA" id="ARBA00023136"/>
    </source>
</evidence>
<dbReference type="Proteomes" id="UP000002700">
    <property type="component" value="Chromosome I"/>
</dbReference>
<organism evidence="8 9">
    <name type="scientific">Burkholderia pseudomallei (strain 1710b)</name>
    <dbReference type="NCBI Taxonomy" id="320372"/>
    <lineage>
        <taxon>Bacteria</taxon>
        <taxon>Pseudomonadati</taxon>
        <taxon>Pseudomonadota</taxon>
        <taxon>Betaproteobacteria</taxon>
        <taxon>Burkholderiales</taxon>
        <taxon>Burkholderiaceae</taxon>
        <taxon>Burkholderia</taxon>
        <taxon>pseudomallei group</taxon>
    </lineage>
</organism>
<proteinExistence type="inferred from homology"/>
<dbReference type="EnsemblBacteria" id="ABA48945">
    <property type="protein sequence ID" value="ABA48945"/>
    <property type="gene ID" value="BURPS1710b_3217"/>
</dbReference>
<protein>
    <submittedName>
        <fullName evidence="8">Membrane protein</fullName>
    </submittedName>
</protein>
<dbReference type="GO" id="GO:0016020">
    <property type="term" value="C:membrane"/>
    <property type="evidence" value="ECO:0007669"/>
    <property type="project" value="UniProtKB-SubCell"/>
</dbReference>
<reference evidence="8 9" key="1">
    <citation type="submission" date="2005-09" db="EMBL/GenBank/DDBJ databases">
        <authorList>
            <person name="Woods D.E."/>
            <person name="Nierman W.C."/>
        </authorList>
    </citation>
    <scope>NUCLEOTIDE SEQUENCE [LARGE SCALE GENOMIC DNA]</scope>
    <source>
        <strain evidence="8 9">1710b</strain>
    </source>
</reference>
<feature type="transmembrane region" description="Helical" evidence="6">
    <location>
        <begin position="217"/>
        <end position="235"/>
    </location>
</feature>
<comment type="subcellular location">
    <subcellularLocation>
        <location evidence="1">Membrane</location>
        <topology evidence="1">Multi-pass membrane protein</topology>
    </subcellularLocation>
</comment>
<dbReference type="SUPFAM" id="SSF103481">
    <property type="entry name" value="Multidrug resistance efflux transporter EmrE"/>
    <property type="match status" value="2"/>
</dbReference>
<feature type="domain" description="EamA" evidence="7">
    <location>
        <begin position="105"/>
        <end position="233"/>
    </location>
</feature>
<feature type="transmembrane region" description="Helical" evidence="6">
    <location>
        <begin position="247"/>
        <end position="266"/>
    </location>
</feature>
<feature type="transmembrane region" description="Helical" evidence="6">
    <location>
        <begin position="366"/>
        <end position="386"/>
    </location>
</feature>
<evidence type="ECO:0000256" key="1">
    <source>
        <dbReference type="ARBA" id="ARBA00004141"/>
    </source>
</evidence>
<evidence type="ECO:0000259" key="7">
    <source>
        <dbReference type="Pfam" id="PF00892"/>
    </source>
</evidence>
<feature type="transmembrane region" description="Helical" evidence="6">
    <location>
        <begin position="132"/>
        <end position="150"/>
    </location>
</feature>
<evidence type="ECO:0000256" key="6">
    <source>
        <dbReference type="SAM" id="Phobius"/>
    </source>
</evidence>
<name>Q3JPB3_BURP1</name>
<sequence>MIAEPCEALELRVRLGERPADGLQAERHFAADEIGGGHGQAGVERRRGRRVHDGASIKARARARPGRPQKTAIPDNRRPVRRGIVGIPFRLRFFACAFAMNLSLYAVTVLIWGTTWIAIKWQLGSVPPPVSIAWRFWLAAAAMFVLLRALRRPVRPPRDAWRLLVAQGFALFCVNFLCFYYAEQVVPSGLVAVVFSTAPLLNSINGRLFMGRPLRQSAIAGALLGLIGIGCLFWQQMAGHVDDRATWIGLAIALAGTMSFSAGNLLSSRMQTMGLHPLATNGWAMLIGAAILTAGSIAAGLPLAPDTSPRYLAALVYLAVPGSVIGFTAYLTLIGRIGPERAAYCTVLFPIVALAVSTVFEGYRWSPVAVVGLMLVVAGNLVAFDLTRRRFVRTA</sequence>
<dbReference type="HOGENOM" id="CLU_033863_5_3_4"/>
<dbReference type="KEGG" id="bpm:BURPS1710b_3217"/>
<feature type="transmembrane region" description="Helical" evidence="6">
    <location>
        <begin position="278"/>
        <end position="299"/>
    </location>
</feature>
<feature type="transmembrane region" description="Helical" evidence="6">
    <location>
        <begin position="91"/>
        <end position="112"/>
    </location>
</feature>
<dbReference type="EMBL" id="CP000124">
    <property type="protein sequence ID" value="ABA48945.1"/>
    <property type="molecule type" value="Genomic_DNA"/>
</dbReference>
<feature type="transmembrane region" description="Helical" evidence="6">
    <location>
        <begin position="342"/>
        <end position="360"/>
    </location>
</feature>
<dbReference type="PANTHER" id="PTHR32322:SF2">
    <property type="entry name" value="EAMA DOMAIN-CONTAINING PROTEIN"/>
    <property type="match status" value="1"/>
</dbReference>
<dbReference type="Pfam" id="PF00892">
    <property type="entry name" value="EamA"/>
    <property type="match status" value="2"/>
</dbReference>
<dbReference type="InterPro" id="IPR037185">
    <property type="entry name" value="EmrE-like"/>
</dbReference>
<evidence type="ECO:0000256" key="3">
    <source>
        <dbReference type="ARBA" id="ARBA00022692"/>
    </source>
</evidence>
<comment type="similarity">
    <text evidence="2">Belongs to the EamA transporter family.</text>
</comment>
<gene>
    <name evidence="8" type="ordered locus">BURPS1710b_3217</name>
</gene>
<feature type="transmembrane region" description="Helical" evidence="6">
    <location>
        <begin position="188"/>
        <end position="205"/>
    </location>
</feature>
<keyword evidence="5 6" id="KW-0472">Membrane</keyword>
<feature type="domain" description="EamA" evidence="7">
    <location>
        <begin position="248"/>
        <end position="382"/>
    </location>
</feature>
<feature type="transmembrane region" description="Helical" evidence="6">
    <location>
        <begin position="162"/>
        <end position="182"/>
    </location>
</feature>